<feature type="chain" id="PRO_5046768339" description="Acyl-CoA:diacylglycerol acyltransferase" evidence="9">
    <location>
        <begin position="29"/>
        <end position="312"/>
    </location>
</feature>
<evidence type="ECO:0000256" key="5">
    <source>
        <dbReference type="ARBA" id="ARBA00022679"/>
    </source>
</evidence>
<keyword evidence="11" id="KW-1185">Reference proteome</keyword>
<dbReference type="InterPro" id="IPR029058">
    <property type="entry name" value="AB_hydrolase_fold"/>
</dbReference>
<comment type="catalytic activity">
    <reaction evidence="8">
        <text>an acyl-CoA + a 1,2-diacyl-sn-glycerol = a triacyl-sn-glycerol + CoA</text>
        <dbReference type="Rhea" id="RHEA:10868"/>
        <dbReference type="ChEBI" id="CHEBI:17815"/>
        <dbReference type="ChEBI" id="CHEBI:57287"/>
        <dbReference type="ChEBI" id="CHEBI:58342"/>
        <dbReference type="ChEBI" id="CHEBI:64615"/>
        <dbReference type="EC" id="2.3.1.20"/>
    </reaction>
</comment>
<dbReference type="Proteomes" id="UP001501842">
    <property type="component" value="Unassembled WGS sequence"/>
</dbReference>
<feature type="signal peptide" evidence="9">
    <location>
        <begin position="1"/>
        <end position="28"/>
    </location>
</feature>
<evidence type="ECO:0000256" key="7">
    <source>
        <dbReference type="ARBA" id="ARBA00032572"/>
    </source>
</evidence>
<dbReference type="InterPro" id="IPR000801">
    <property type="entry name" value="Esterase-like"/>
</dbReference>
<gene>
    <name evidence="10" type="ORF">GCM10010439_29130</name>
</gene>
<dbReference type="EC" id="2.3.1.122" evidence="3"/>
<dbReference type="PROSITE" id="PS51318">
    <property type="entry name" value="TAT"/>
    <property type="match status" value="1"/>
</dbReference>
<evidence type="ECO:0000256" key="9">
    <source>
        <dbReference type="SAM" id="SignalP"/>
    </source>
</evidence>
<dbReference type="GO" id="GO:0016787">
    <property type="term" value="F:hydrolase activity"/>
    <property type="evidence" value="ECO:0007669"/>
    <property type="project" value="UniProtKB-KW"/>
</dbReference>
<dbReference type="RefSeq" id="WP_344450886.1">
    <property type="nucleotide sequence ID" value="NZ_BAAATZ010000009.1"/>
</dbReference>
<dbReference type="InterPro" id="IPR050583">
    <property type="entry name" value="Mycobacterial_A85_antigen"/>
</dbReference>
<keyword evidence="9" id="KW-0732">Signal</keyword>
<dbReference type="EC" id="2.3.1.20" evidence="4"/>
<keyword evidence="5" id="KW-0808">Transferase</keyword>
<reference evidence="11" key="1">
    <citation type="journal article" date="2019" name="Int. J. Syst. Evol. Microbiol.">
        <title>The Global Catalogue of Microorganisms (GCM) 10K type strain sequencing project: providing services to taxonomists for standard genome sequencing and annotation.</title>
        <authorList>
            <consortium name="The Broad Institute Genomics Platform"/>
            <consortium name="The Broad Institute Genome Sequencing Center for Infectious Disease"/>
            <person name="Wu L."/>
            <person name="Ma J."/>
        </authorList>
    </citation>
    <scope>NUCLEOTIDE SEQUENCE [LARGE SCALE GENOMIC DNA]</scope>
    <source>
        <strain evidence="11">JCM 8201</strain>
    </source>
</reference>
<keyword evidence="6" id="KW-0012">Acyltransferase</keyword>
<evidence type="ECO:0000313" key="11">
    <source>
        <dbReference type="Proteomes" id="UP001501842"/>
    </source>
</evidence>
<dbReference type="InterPro" id="IPR006311">
    <property type="entry name" value="TAT_signal"/>
</dbReference>
<protein>
    <recommendedName>
        <fullName evidence="7">Acyl-CoA:diacylglycerol acyltransferase</fullName>
        <ecNumber evidence="3">2.3.1.122</ecNumber>
        <ecNumber evidence="4">2.3.1.20</ecNumber>
    </recommendedName>
</protein>
<dbReference type="EMBL" id="BAAATZ010000009">
    <property type="protein sequence ID" value="GAA2726471.1"/>
    <property type="molecule type" value="Genomic_DNA"/>
</dbReference>
<dbReference type="Pfam" id="PF00756">
    <property type="entry name" value="Esterase"/>
    <property type="match status" value="1"/>
</dbReference>
<comment type="similarity">
    <text evidence="2">Belongs to the mycobacterial A85 antigen family.</text>
</comment>
<proteinExistence type="inferred from homology"/>
<evidence type="ECO:0000256" key="2">
    <source>
        <dbReference type="ARBA" id="ARBA00005874"/>
    </source>
</evidence>
<comment type="catalytic activity">
    <reaction evidence="1">
        <text>2 alpha,alpha'-trehalose 6-mycolate = alpha,alpha'-trehalose 6,6'-bismycolate + alpha,alpha-trehalose</text>
        <dbReference type="Rhea" id="RHEA:23472"/>
        <dbReference type="ChEBI" id="CHEBI:16551"/>
        <dbReference type="ChEBI" id="CHEBI:18195"/>
        <dbReference type="ChEBI" id="CHEBI:18234"/>
        <dbReference type="EC" id="2.3.1.122"/>
    </reaction>
</comment>
<evidence type="ECO:0000256" key="1">
    <source>
        <dbReference type="ARBA" id="ARBA00000697"/>
    </source>
</evidence>
<dbReference type="Gene3D" id="3.40.50.1820">
    <property type="entry name" value="alpha/beta hydrolase"/>
    <property type="match status" value="1"/>
</dbReference>
<organism evidence="10 11">
    <name type="scientific">Actinocorallia aurantiaca</name>
    <dbReference type="NCBI Taxonomy" id="46204"/>
    <lineage>
        <taxon>Bacteria</taxon>
        <taxon>Bacillati</taxon>
        <taxon>Actinomycetota</taxon>
        <taxon>Actinomycetes</taxon>
        <taxon>Streptosporangiales</taxon>
        <taxon>Thermomonosporaceae</taxon>
        <taxon>Actinocorallia</taxon>
    </lineage>
</organism>
<keyword evidence="10" id="KW-0378">Hydrolase</keyword>
<dbReference type="SUPFAM" id="SSF53474">
    <property type="entry name" value="alpha/beta-Hydrolases"/>
    <property type="match status" value="1"/>
</dbReference>
<evidence type="ECO:0000313" key="10">
    <source>
        <dbReference type="EMBL" id="GAA2726471.1"/>
    </source>
</evidence>
<sequence>MWQRRDLLRAAVLSAGAGGALLAGPAGAAGARVVSEKKLSSRVRDLTIASPAMRRNMKVRLVLPKGWNRKRKWPLLWLLHGGNDGYRAWSEKSDIITRSARHRMMVVMPEGGSGGGYTDWLVGPQWETFHLKELRGILMSRYGASRRQAVAGLSAGGYGALIYSARHPGMFAFTGSFSGYGATLVPGAPEVLLTGIPGSGAEKFLMWGQPQLNRDVWEAHDPLSRARGLRGTRLYISCARNGEKGPLDPETAHAADPAEAFCHYTTAPLVARLRRLEIPVTADLYARGTHTWPYFRRGLKRSWPMITKSLGV</sequence>
<dbReference type="PANTHER" id="PTHR48098:SF1">
    <property type="entry name" value="DIACYLGLYCEROL ACYLTRANSFERASE_MYCOLYLTRANSFERASE AG85A"/>
    <property type="match status" value="1"/>
</dbReference>
<name>A0ABP6GN18_9ACTN</name>
<accession>A0ABP6GN18</accession>
<evidence type="ECO:0000256" key="8">
    <source>
        <dbReference type="ARBA" id="ARBA00048109"/>
    </source>
</evidence>
<dbReference type="PANTHER" id="PTHR48098">
    <property type="entry name" value="ENTEROCHELIN ESTERASE-RELATED"/>
    <property type="match status" value="1"/>
</dbReference>
<comment type="caution">
    <text evidence="10">The sequence shown here is derived from an EMBL/GenBank/DDBJ whole genome shotgun (WGS) entry which is preliminary data.</text>
</comment>
<evidence type="ECO:0000256" key="4">
    <source>
        <dbReference type="ARBA" id="ARBA00013244"/>
    </source>
</evidence>
<evidence type="ECO:0000256" key="3">
    <source>
        <dbReference type="ARBA" id="ARBA00012820"/>
    </source>
</evidence>
<evidence type="ECO:0000256" key="6">
    <source>
        <dbReference type="ARBA" id="ARBA00023315"/>
    </source>
</evidence>